<dbReference type="PANTHER" id="PTHR43677">
    <property type="entry name" value="SHORT-CHAIN DEHYDROGENASE/REDUCTASE"/>
    <property type="match status" value="1"/>
</dbReference>
<keyword evidence="4" id="KW-1185">Reference proteome</keyword>
<reference evidence="3 4" key="1">
    <citation type="submission" date="2017-02" db="EMBL/GenBank/DDBJ databases">
        <authorList>
            <person name="Peterson S.W."/>
        </authorList>
    </citation>
    <scope>NUCLEOTIDE SEQUENCE [LARGE SCALE GENOMIC DNA]</scope>
    <source>
        <strain evidence="3 4">DSM 21481</strain>
    </source>
</reference>
<dbReference type="CDD" id="cd08241">
    <property type="entry name" value="QOR1"/>
    <property type="match status" value="1"/>
</dbReference>
<dbReference type="PANTHER" id="PTHR43677:SF4">
    <property type="entry name" value="QUINONE OXIDOREDUCTASE-LIKE PROTEIN 2"/>
    <property type="match status" value="1"/>
</dbReference>
<dbReference type="InterPro" id="IPR051397">
    <property type="entry name" value="Zn-ADH-like_protein"/>
</dbReference>
<dbReference type="InterPro" id="IPR036291">
    <property type="entry name" value="NAD(P)-bd_dom_sf"/>
</dbReference>
<dbReference type="InterPro" id="IPR020843">
    <property type="entry name" value="ER"/>
</dbReference>
<dbReference type="EMBL" id="FUZQ01000009">
    <property type="protein sequence ID" value="SKC82645.1"/>
    <property type="molecule type" value="Genomic_DNA"/>
</dbReference>
<sequence>MTTLPGPSPARPARPAPPGPAETRAPARTPGDGAAAPTMRAWRVTGPGEPADVLRLDEVPAPVPGPGEVLVRVRAVAVNFPDVLLARGEYQVRPEPPFVPGIELCGDVVTLGEGVPTGERGLAPGVRVVGSAIGVLSELAVLPAAAVHPAPGGLGDAEAAALTIAYQTAWFGLHRKARVRPGEHLLVHAAAGGVGTAAVQLGVAAGARVIGVVGSAAKADVATAAGAHHVLVRGDDLAAQVKELTGGTGADVVLDPVGGGSFESSVRCVAFEGRVVVVGFAGGRVPEVRANHLLVKNYDVLGLHWALYQQCRPDLVDAAHRELTRLADEGVVRPVVVGAVPFEDAPAAVQRLAGGTTTGRLVVRVAA</sequence>
<dbReference type="SUPFAM" id="SSF50129">
    <property type="entry name" value="GroES-like"/>
    <property type="match status" value="1"/>
</dbReference>
<dbReference type="InterPro" id="IPR013154">
    <property type="entry name" value="ADH-like_N"/>
</dbReference>
<evidence type="ECO:0000259" key="2">
    <source>
        <dbReference type="SMART" id="SM00829"/>
    </source>
</evidence>
<protein>
    <submittedName>
        <fullName evidence="3">NADPH2:quinone reductase</fullName>
    </submittedName>
</protein>
<dbReference type="SUPFAM" id="SSF51735">
    <property type="entry name" value="NAD(P)-binding Rossmann-fold domains"/>
    <property type="match status" value="1"/>
</dbReference>
<dbReference type="RefSeq" id="WP_245807287.1">
    <property type="nucleotide sequence ID" value="NZ_FUZQ01000009.1"/>
</dbReference>
<dbReference type="GO" id="GO:0016491">
    <property type="term" value="F:oxidoreductase activity"/>
    <property type="evidence" value="ECO:0007669"/>
    <property type="project" value="InterPro"/>
</dbReference>
<proteinExistence type="predicted"/>
<dbReference type="STRING" id="526729.SAMN04324258_4422"/>
<dbReference type="Pfam" id="PF08240">
    <property type="entry name" value="ADH_N"/>
    <property type="match status" value="1"/>
</dbReference>
<organism evidence="3 4">
    <name type="scientific">Krasilnikoviella flava</name>
    <dbReference type="NCBI Taxonomy" id="526729"/>
    <lineage>
        <taxon>Bacteria</taxon>
        <taxon>Bacillati</taxon>
        <taxon>Actinomycetota</taxon>
        <taxon>Actinomycetes</taxon>
        <taxon>Micrococcales</taxon>
        <taxon>Promicromonosporaceae</taxon>
        <taxon>Krasilnikoviella</taxon>
    </lineage>
</organism>
<feature type="region of interest" description="Disordered" evidence="1">
    <location>
        <begin position="1"/>
        <end position="38"/>
    </location>
</feature>
<dbReference type="Gene3D" id="3.90.180.10">
    <property type="entry name" value="Medium-chain alcohol dehydrogenases, catalytic domain"/>
    <property type="match status" value="1"/>
</dbReference>
<feature type="compositionally biased region" description="Low complexity" evidence="1">
    <location>
        <begin position="21"/>
        <end position="31"/>
    </location>
</feature>
<dbReference type="InterPro" id="IPR011032">
    <property type="entry name" value="GroES-like_sf"/>
</dbReference>
<evidence type="ECO:0000256" key="1">
    <source>
        <dbReference type="SAM" id="MobiDB-lite"/>
    </source>
</evidence>
<accession>A0A1T5M3E0</accession>
<evidence type="ECO:0000313" key="4">
    <source>
        <dbReference type="Proteomes" id="UP000189777"/>
    </source>
</evidence>
<feature type="compositionally biased region" description="Pro residues" evidence="1">
    <location>
        <begin position="1"/>
        <end position="20"/>
    </location>
</feature>
<evidence type="ECO:0000313" key="3">
    <source>
        <dbReference type="EMBL" id="SKC82645.1"/>
    </source>
</evidence>
<dbReference type="SMART" id="SM00829">
    <property type="entry name" value="PKS_ER"/>
    <property type="match status" value="1"/>
</dbReference>
<name>A0A1T5M3E0_9MICO</name>
<dbReference type="Proteomes" id="UP000189777">
    <property type="component" value="Unassembled WGS sequence"/>
</dbReference>
<dbReference type="InterPro" id="IPR013149">
    <property type="entry name" value="ADH-like_C"/>
</dbReference>
<dbReference type="Gene3D" id="3.40.50.720">
    <property type="entry name" value="NAD(P)-binding Rossmann-like Domain"/>
    <property type="match status" value="1"/>
</dbReference>
<feature type="domain" description="Enoyl reductase (ER)" evidence="2">
    <location>
        <begin position="49"/>
        <end position="363"/>
    </location>
</feature>
<dbReference type="Pfam" id="PF00107">
    <property type="entry name" value="ADH_zinc_N"/>
    <property type="match status" value="1"/>
</dbReference>
<dbReference type="AlphaFoldDB" id="A0A1T5M3E0"/>
<gene>
    <name evidence="3" type="ORF">SAMN04324258_4422</name>
</gene>